<proteinExistence type="predicted"/>
<dbReference type="AlphaFoldDB" id="A0A4Z0GXP2"/>
<organism evidence="1 2">
    <name type="scientific">Halobacillus salinus</name>
    <dbReference type="NCBI Taxonomy" id="192814"/>
    <lineage>
        <taxon>Bacteria</taxon>
        <taxon>Bacillati</taxon>
        <taxon>Bacillota</taxon>
        <taxon>Bacilli</taxon>
        <taxon>Bacillales</taxon>
        <taxon>Bacillaceae</taxon>
        <taxon>Halobacillus</taxon>
    </lineage>
</organism>
<evidence type="ECO:0000313" key="2">
    <source>
        <dbReference type="Proteomes" id="UP000297982"/>
    </source>
</evidence>
<dbReference type="SUPFAM" id="SSF48452">
    <property type="entry name" value="TPR-like"/>
    <property type="match status" value="1"/>
</dbReference>
<comment type="caution">
    <text evidence="1">The sequence shown here is derived from an EMBL/GenBank/DDBJ whole genome shotgun (WGS) entry which is preliminary data.</text>
</comment>
<dbReference type="Proteomes" id="UP000297982">
    <property type="component" value="Unassembled WGS sequence"/>
</dbReference>
<protein>
    <submittedName>
        <fullName evidence="1">DUF2225 domain-containing protein</fullName>
    </submittedName>
</protein>
<name>A0A4Z0GXP2_9BACI</name>
<dbReference type="InterPro" id="IPR011990">
    <property type="entry name" value="TPR-like_helical_dom_sf"/>
</dbReference>
<dbReference type="Gene3D" id="1.25.40.10">
    <property type="entry name" value="Tetratricopeptide repeat domain"/>
    <property type="match status" value="1"/>
</dbReference>
<evidence type="ECO:0000313" key="1">
    <source>
        <dbReference type="EMBL" id="TGB02505.1"/>
    </source>
</evidence>
<dbReference type="Pfam" id="PF09986">
    <property type="entry name" value="DUF2225"/>
    <property type="match status" value="1"/>
</dbReference>
<dbReference type="EMBL" id="SRJC01000003">
    <property type="protein sequence ID" value="TGB02505.1"/>
    <property type="molecule type" value="Genomic_DNA"/>
</dbReference>
<gene>
    <name evidence="1" type="ORF">E4663_12650</name>
</gene>
<reference evidence="1 2" key="1">
    <citation type="journal article" date="2003" name="Int. J. Syst. Evol. Microbiol.">
        <title>Halobacillus salinus sp. nov., isolated from a salt lake on the coast of the East Sea in Korea.</title>
        <authorList>
            <person name="Yoon J.H."/>
            <person name="Kang K.H."/>
            <person name="Park Y.H."/>
        </authorList>
    </citation>
    <scope>NUCLEOTIDE SEQUENCE [LARGE SCALE GENOMIC DNA]</scope>
    <source>
        <strain evidence="1 2">HSL-3</strain>
    </source>
</reference>
<dbReference type="STRING" id="192814.GCA_900166575_03538"/>
<dbReference type="InterPro" id="IPR018708">
    <property type="entry name" value="DUF2225"/>
</dbReference>
<accession>A0A4Z0GXP2</accession>
<sequence>MSPTFERHIQCAYCKYHYTTTKVRSRFIRPVSTDTLFFTVYEQAEINPILYHVHVCPACGYAANDQFSKTIPSHTRKTIEHNITNKWTNQDYSGKRSYEVAIRTFKLCIVTALLKEEKPVVLAGLYLRTAWLYRYLEEPRQVERFMRLALNMYEKSYVVDDLDDPKMTPLKVLYLIGEIHRRLGHEKEAIKNFSKVIEKKKLFIDPKVVEMARDQWQLTRREMKKDFTVS</sequence>
<keyword evidence="2" id="KW-1185">Reference proteome</keyword>